<protein>
    <submittedName>
        <fullName evidence="4">Putative secreted protein</fullName>
    </submittedName>
</protein>
<dbReference type="InterPro" id="IPR009003">
    <property type="entry name" value="Peptidase_S1_PA"/>
</dbReference>
<proteinExistence type="predicted"/>
<feature type="transmembrane region" description="Helical" evidence="1">
    <location>
        <begin position="282"/>
        <end position="302"/>
    </location>
</feature>
<dbReference type="OrthoDB" id="4425803at2"/>
<dbReference type="EMBL" id="UFXQ01000001">
    <property type="protein sequence ID" value="STC69940.1"/>
    <property type="molecule type" value="Genomic_DNA"/>
</dbReference>
<dbReference type="GO" id="GO:0006508">
    <property type="term" value="P:proteolysis"/>
    <property type="evidence" value="ECO:0007669"/>
    <property type="project" value="InterPro"/>
</dbReference>
<gene>
    <name evidence="4" type="ORF">NCTC11862_01745</name>
</gene>
<dbReference type="RefSeq" id="WP_026254361.1">
    <property type="nucleotide sequence ID" value="NZ_LDYD01000003.1"/>
</dbReference>
<evidence type="ECO:0000256" key="2">
    <source>
        <dbReference type="SAM" id="SignalP"/>
    </source>
</evidence>
<keyword evidence="1" id="KW-1133">Transmembrane helix</keyword>
<keyword evidence="2" id="KW-0732">Signal</keyword>
<keyword evidence="1" id="KW-0812">Transmembrane</keyword>
<keyword evidence="1" id="KW-0472">Membrane</keyword>
<evidence type="ECO:0000313" key="5">
    <source>
        <dbReference type="Proteomes" id="UP000254467"/>
    </source>
</evidence>
<evidence type="ECO:0000259" key="3">
    <source>
        <dbReference type="Pfam" id="PF00089"/>
    </source>
</evidence>
<reference evidence="4 5" key="1">
    <citation type="submission" date="2018-06" db="EMBL/GenBank/DDBJ databases">
        <authorList>
            <consortium name="Pathogen Informatics"/>
            <person name="Doyle S."/>
        </authorList>
    </citation>
    <scope>NUCLEOTIDE SEQUENCE [LARGE SCALE GENOMIC DNA]</scope>
    <source>
        <strain evidence="4 5">NCTC11862</strain>
    </source>
</reference>
<feature type="domain" description="Peptidase S1" evidence="3">
    <location>
        <begin position="70"/>
        <end position="214"/>
    </location>
</feature>
<organism evidence="4 5">
    <name type="scientific">Corynebacterium pilosum</name>
    <dbReference type="NCBI Taxonomy" id="35756"/>
    <lineage>
        <taxon>Bacteria</taxon>
        <taxon>Bacillati</taxon>
        <taxon>Actinomycetota</taxon>
        <taxon>Actinomycetes</taxon>
        <taxon>Mycobacteriales</taxon>
        <taxon>Corynebacteriaceae</taxon>
        <taxon>Corynebacterium</taxon>
    </lineage>
</organism>
<evidence type="ECO:0000313" key="4">
    <source>
        <dbReference type="EMBL" id="STC69940.1"/>
    </source>
</evidence>
<name>A0A376CND2_9CORY</name>
<dbReference type="Gene3D" id="2.40.10.10">
    <property type="entry name" value="Trypsin-like serine proteases"/>
    <property type="match status" value="1"/>
</dbReference>
<evidence type="ECO:0000256" key="1">
    <source>
        <dbReference type="SAM" id="Phobius"/>
    </source>
</evidence>
<feature type="chain" id="PRO_5016969904" evidence="2">
    <location>
        <begin position="38"/>
        <end position="306"/>
    </location>
</feature>
<feature type="signal peptide" evidence="2">
    <location>
        <begin position="1"/>
        <end position="37"/>
    </location>
</feature>
<dbReference type="AlphaFoldDB" id="A0A376CND2"/>
<keyword evidence="5" id="KW-1185">Reference proteome</keyword>
<dbReference type="InterPro" id="IPR043504">
    <property type="entry name" value="Peptidase_S1_PA_chymotrypsin"/>
</dbReference>
<dbReference type="STRING" id="35756.GCA_001044155_00475"/>
<accession>A0A376CND2</accession>
<dbReference type="Proteomes" id="UP000254467">
    <property type="component" value="Unassembled WGS sequence"/>
</dbReference>
<dbReference type="SUPFAM" id="SSF50494">
    <property type="entry name" value="Trypsin-like serine proteases"/>
    <property type="match status" value="1"/>
</dbReference>
<dbReference type="Pfam" id="PF00089">
    <property type="entry name" value="Trypsin"/>
    <property type="match status" value="1"/>
</dbReference>
<dbReference type="InterPro" id="IPR001254">
    <property type="entry name" value="Trypsin_dom"/>
</dbReference>
<dbReference type="GO" id="GO:0004252">
    <property type="term" value="F:serine-type endopeptidase activity"/>
    <property type="evidence" value="ECO:0007669"/>
    <property type="project" value="InterPro"/>
</dbReference>
<sequence length="306" mass="31621">MPRQNRTNFAPKSIIATIAAAALAATGLVAGAGPATAQGTVTVNQGDRIYIEGRGACTVAYIDPATGNGYTSAHCGHNNAKVHLMNQNNTISNGFGRLHQGKSYNPQTLSNDWAVIHWGQGIRGGKNVFSGDRVVDINTVKRGDRVCYHGKTSHGYSMNRTCGTYVGANGPDFMFDATLGQQGDSGGPVWVEGRGLLGAHSGSLATALPNNLGVPKSHEISRGSVLYDGPVTDSADYIKLVMDYVGYNPWNSVTINGIPAGSAADLLSSGSSSSGSGAQNPATVIGILMAIISAVGLLGSLAQNFL</sequence>